<dbReference type="CDD" id="cd02440">
    <property type="entry name" value="AdoMet_MTases"/>
    <property type="match status" value="1"/>
</dbReference>
<keyword evidence="8" id="KW-1185">Reference proteome</keyword>
<proteinExistence type="inferred from homology"/>
<dbReference type="Proteomes" id="UP001526246">
    <property type="component" value="Unassembled WGS sequence"/>
</dbReference>
<dbReference type="Pfam" id="PF25371">
    <property type="entry name" value="DUF7884"/>
    <property type="match status" value="1"/>
</dbReference>
<evidence type="ECO:0000313" key="8">
    <source>
        <dbReference type="Proteomes" id="UP001526246"/>
    </source>
</evidence>
<sequence>MSLITRLAGSLVKRGRIEVELPGGRRETLGPGDGKEVALRITDAKALRQLLRKPRLAIGELYMDGRLVIERGSMLDLLEIVVGSNPWEQGGKRGKTALSKGRFNDLKAIFRRNQAAKSRRNVAHHYDLDDRLYDLFLDPMRQYSCAYFTDPKNSLEQAQLDKLAHIAAKLDLKPGHRVLDIGCGWGGLAIYLHRVAGVKVLGVTLSTEQLAYARAWAEREGVADHVKFELIDYRHVTGTFDRIVSVGMFEHVGLAHYDEFYGTCACLLKADGVMLLHTIGKLGGAGSPDPFTDKWIFPGYHLPSLSQMQATSEKHRMIVGDTETLRLHYAYTLRHWLQRCQERRAEIVAIYDERFLRMWEFYLAGGIVMFESGAACNYQVQYIRDRRAVPITRDYLAEAEARYRTLGAPARS</sequence>
<dbReference type="Gene3D" id="3.40.50.150">
    <property type="entry name" value="Vaccinia Virus protein VP39"/>
    <property type="match status" value="1"/>
</dbReference>
<keyword evidence="5" id="KW-0443">Lipid metabolism</keyword>
<evidence type="ECO:0000256" key="4">
    <source>
        <dbReference type="ARBA" id="ARBA00022691"/>
    </source>
</evidence>
<evidence type="ECO:0000256" key="1">
    <source>
        <dbReference type="ARBA" id="ARBA00010815"/>
    </source>
</evidence>
<evidence type="ECO:0000259" key="6">
    <source>
        <dbReference type="Pfam" id="PF25371"/>
    </source>
</evidence>
<keyword evidence="3" id="KW-0808">Transferase</keyword>
<dbReference type="InterPro" id="IPR057206">
    <property type="entry name" value="DUF7884"/>
</dbReference>
<keyword evidence="2" id="KW-0489">Methyltransferase</keyword>
<dbReference type="RefSeq" id="WP_264882407.1">
    <property type="nucleotide sequence ID" value="NZ_JAPDOB010000002.1"/>
</dbReference>
<dbReference type="InterPro" id="IPR029063">
    <property type="entry name" value="SAM-dependent_MTases_sf"/>
</dbReference>
<dbReference type="PANTHER" id="PTHR43667">
    <property type="entry name" value="CYCLOPROPANE-FATTY-ACYL-PHOSPHOLIPID SYNTHASE"/>
    <property type="match status" value="1"/>
</dbReference>
<dbReference type="EMBL" id="JAPDOB010000002">
    <property type="protein sequence ID" value="MCW3797852.1"/>
    <property type="molecule type" value="Genomic_DNA"/>
</dbReference>
<evidence type="ECO:0000256" key="5">
    <source>
        <dbReference type="ARBA" id="ARBA00023098"/>
    </source>
</evidence>
<organism evidence="7 8">
    <name type="scientific">Sphingomonas arvum</name>
    <dbReference type="NCBI Taxonomy" id="2992113"/>
    <lineage>
        <taxon>Bacteria</taxon>
        <taxon>Pseudomonadati</taxon>
        <taxon>Pseudomonadota</taxon>
        <taxon>Alphaproteobacteria</taxon>
        <taxon>Sphingomonadales</taxon>
        <taxon>Sphingomonadaceae</taxon>
        <taxon>Sphingomonas</taxon>
    </lineage>
</organism>
<dbReference type="SUPFAM" id="SSF53335">
    <property type="entry name" value="S-adenosyl-L-methionine-dependent methyltransferases"/>
    <property type="match status" value="1"/>
</dbReference>
<name>A0ABT3JFJ6_9SPHN</name>
<comment type="caution">
    <text evidence="7">The sequence shown here is derived from an EMBL/GenBank/DDBJ whole genome shotgun (WGS) entry which is preliminary data.</text>
</comment>
<protein>
    <submittedName>
        <fullName evidence="7">Cyclopropane-fatty-acyl-phospholipid synthase family protein</fullName>
    </submittedName>
</protein>
<dbReference type="InterPro" id="IPR003333">
    <property type="entry name" value="CMAS"/>
</dbReference>
<keyword evidence="4" id="KW-0949">S-adenosyl-L-methionine</keyword>
<accession>A0ABT3JFJ6</accession>
<reference evidence="7 8" key="1">
    <citation type="submission" date="2022-10" db="EMBL/GenBank/DDBJ databases">
        <title>Sphingomonas sp.</title>
        <authorList>
            <person name="Jin C."/>
        </authorList>
    </citation>
    <scope>NUCLEOTIDE SEQUENCE [LARGE SCALE GENOMIC DNA]</scope>
    <source>
        <strain evidence="7 8">BN140010</strain>
    </source>
</reference>
<evidence type="ECO:0000256" key="3">
    <source>
        <dbReference type="ARBA" id="ARBA00022679"/>
    </source>
</evidence>
<dbReference type="PIRSF" id="PIRSF003085">
    <property type="entry name" value="CMAS"/>
    <property type="match status" value="1"/>
</dbReference>
<comment type="similarity">
    <text evidence="1">Belongs to the CFA/CMAS family.</text>
</comment>
<dbReference type="Pfam" id="PF02353">
    <property type="entry name" value="CMAS"/>
    <property type="match status" value="1"/>
</dbReference>
<dbReference type="PANTHER" id="PTHR43667:SF1">
    <property type="entry name" value="CYCLOPROPANE-FATTY-ACYL-PHOSPHOLIPID SYNTHASE"/>
    <property type="match status" value="1"/>
</dbReference>
<evidence type="ECO:0000313" key="7">
    <source>
        <dbReference type="EMBL" id="MCW3797852.1"/>
    </source>
</evidence>
<evidence type="ECO:0000256" key="2">
    <source>
        <dbReference type="ARBA" id="ARBA00022603"/>
    </source>
</evidence>
<feature type="domain" description="DUF7884" evidence="6">
    <location>
        <begin position="16"/>
        <end position="81"/>
    </location>
</feature>
<dbReference type="InterPro" id="IPR050723">
    <property type="entry name" value="CFA/CMAS"/>
</dbReference>
<gene>
    <name evidence="7" type="ORF">OMW55_08555</name>
</gene>